<dbReference type="RefSeq" id="WP_190124923.1">
    <property type="nucleotide sequence ID" value="NZ_BMWG01000015.1"/>
</dbReference>
<organism evidence="2 3">
    <name type="scientific">Streptomyces inusitatus</name>
    <dbReference type="NCBI Taxonomy" id="68221"/>
    <lineage>
        <taxon>Bacteria</taxon>
        <taxon>Bacillati</taxon>
        <taxon>Actinomycetota</taxon>
        <taxon>Actinomycetes</taxon>
        <taxon>Kitasatosporales</taxon>
        <taxon>Streptomycetaceae</taxon>
        <taxon>Streptomyces</taxon>
    </lineage>
</organism>
<protein>
    <submittedName>
        <fullName evidence="2">Uncharacterized protein</fullName>
    </submittedName>
</protein>
<feature type="region of interest" description="Disordered" evidence="1">
    <location>
        <begin position="16"/>
        <end position="44"/>
    </location>
</feature>
<accession>A0A918UZG3</accession>
<reference evidence="2" key="1">
    <citation type="journal article" date="2014" name="Int. J. Syst. Evol. Microbiol.">
        <title>Complete genome sequence of Corynebacterium casei LMG S-19264T (=DSM 44701T), isolated from a smear-ripened cheese.</title>
        <authorList>
            <consortium name="US DOE Joint Genome Institute (JGI-PGF)"/>
            <person name="Walter F."/>
            <person name="Albersmeier A."/>
            <person name="Kalinowski J."/>
            <person name="Ruckert C."/>
        </authorList>
    </citation>
    <scope>NUCLEOTIDE SEQUENCE</scope>
    <source>
        <strain evidence="2">JCM 4988</strain>
    </source>
</reference>
<gene>
    <name evidence="2" type="ORF">GCM10010387_44320</name>
</gene>
<evidence type="ECO:0000256" key="1">
    <source>
        <dbReference type="SAM" id="MobiDB-lite"/>
    </source>
</evidence>
<evidence type="ECO:0000313" key="2">
    <source>
        <dbReference type="EMBL" id="GGZ45022.1"/>
    </source>
</evidence>
<sequence length="176" mass="18402">MGSVVGALLLLAGCGDGGSSETKAAAPERTASPKASPSAKKEKTAAQVREDILVVTEGIGDGYQTIDTGGRDHCMIYGAALTPEVPGEADVKRVIERLKKRGWTHAVIRESSRHPQDGVLTEEEKAASVELLKSGEWSTVISAGPLSKELKDQLAPNKGVFSVDATGMCGASKKRS</sequence>
<reference evidence="2" key="2">
    <citation type="submission" date="2020-09" db="EMBL/GenBank/DDBJ databases">
        <authorList>
            <person name="Sun Q."/>
            <person name="Ohkuma M."/>
        </authorList>
    </citation>
    <scope>NUCLEOTIDE SEQUENCE</scope>
    <source>
        <strain evidence="2">JCM 4988</strain>
    </source>
</reference>
<keyword evidence="3" id="KW-1185">Reference proteome</keyword>
<dbReference type="EMBL" id="BMWG01000015">
    <property type="protein sequence ID" value="GGZ45022.1"/>
    <property type="molecule type" value="Genomic_DNA"/>
</dbReference>
<comment type="caution">
    <text evidence="2">The sequence shown here is derived from an EMBL/GenBank/DDBJ whole genome shotgun (WGS) entry which is preliminary data.</text>
</comment>
<evidence type="ECO:0000313" key="3">
    <source>
        <dbReference type="Proteomes" id="UP000630936"/>
    </source>
</evidence>
<dbReference type="AlphaFoldDB" id="A0A918UZG3"/>
<name>A0A918UZG3_9ACTN</name>
<proteinExistence type="predicted"/>
<dbReference type="Proteomes" id="UP000630936">
    <property type="component" value="Unassembled WGS sequence"/>
</dbReference>